<evidence type="ECO:0000256" key="1">
    <source>
        <dbReference type="ARBA" id="ARBA00022737"/>
    </source>
</evidence>
<accession>A0A975PL31</accession>
<name>A0A975PL31_9RHOB</name>
<dbReference type="AlphaFoldDB" id="A0A975PL31"/>
<evidence type="ECO:0000313" key="4">
    <source>
        <dbReference type="EMBL" id="QUJ75259.1"/>
    </source>
</evidence>
<proteinExistence type="predicted"/>
<protein>
    <recommendedName>
        <fullName evidence="6">Tetratricopeptide repeat protein</fullName>
    </recommendedName>
</protein>
<keyword evidence="5" id="KW-1185">Reference proteome</keyword>
<keyword evidence="3" id="KW-0732">Signal</keyword>
<dbReference type="InterPro" id="IPR011990">
    <property type="entry name" value="TPR-like_helical_dom_sf"/>
</dbReference>
<feature type="chain" id="PRO_5037770546" description="Tetratricopeptide repeat protein" evidence="3">
    <location>
        <begin position="17"/>
        <end position="183"/>
    </location>
</feature>
<gene>
    <name evidence="4" type="ORF">KDD17_09570</name>
</gene>
<dbReference type="InterPro" id="IPR050498">
    <property type="entry name" value="Ycf3"/>
</dbReference>
<dbReference type="KEGG" id="sual:KDD17_09570"/>
<evidence type="ECO:0000313" key="5">
    <source>
        <dbReference type="Proteomes" id="UP000683291"/>
    </source>
</evidence>
<evidence type="ECO:0000256" key="2">
    <source>
        <dbReference type="ARBA" id="ARBA00022803"/>
    </source>
</evidence>
<dbReference type="Proteomes" id="UP000683291">
    <property type="component" value="Chromosome 1"/>
</dbReference>
<dbReference type="InterPro" id="IPR019734">
    <property type="entry name" value="TPR_rpt"/>
</dbReference>
<dbReference type="EMBL" id="CP073581">
    <property type="protein sequence ID" value="QUJ75259.1"/>
    <property type="molecule type" value="Genomic_DNA"/>
</dbReference>
<dbReference type="Gene3D" id="1.25.40.10">
    <property type="entry name" value="Tetratricopeptide repeat domain"/>
    <property type="match status" value="1"/>
</dbReference>
<dbReference type="SMART" id="SM00028">
    <property type="entry name" value="TPR"/>
    <property type="match status" value="2"/>
</dbReference>
<evidence type="ECO:0000256" key="3">
    <source>
        <dbReference type="SAM" id="SignalP"/>
    </source>
</evidence>
<sequence length="183" mass="20012">MRLILTLALISGPAFGQCPASPDIEAELGALIDQATAATNQTQGREAGEAMWKVWLRAPDETAQEVLDRGMRKRDSFNLVGARDDFTRLTEYCPDYAEGWNQRAFASYLMQDYPAALVDLDRALVLQPRHVAAQSGRALTLMQMGRLAEARAQMLEAVANNPWLSEAALLAPGQPLGPKGEDI</sequence>
<dbReference type="PANTHER" id="PTHR44858:SF1">
    <property type="entry name" value="UDP-N-ACETYLGLUCOSAMINE--PEPTIDE N-ACETYLGLUCOSAMINYLTRANSFERASE SPINDLY-RELATED"/>
    <property type="match status" value="1"/>
</dbReference>
<evidence type="ECO:0008006" key="6">
    <source>
        <dbReference type="Google" id="ProtNLM"/>
    </source>
</evidence>
<dbReference type="RefSeq" id="WP_212703464.1">
    <property type="nucleotide sequence ID" value="NZ_CP073581.1"/>
</dbReference>
<reference evidence="4" key="1">
    <citation type="submission" date="2021-04" db="EMBL/GenBank/DDBJ databases">
        <title>Complete genome sequence for Sulfitobacter sp. strain JK7-1.</title>
        <authorList>
            <person name="Park S.-J."/>
        </authorList>
    </citation>
    <scope>NUCLEOTIDE SEQUENCE</scope>
    <source>
        <strain evidence="4">JK7-1</strain>
    </source>
</reference>
<dbReference type="PANTHER" id="PTHR44858">
    <property type="entry name" value="TETRATRICOPEPTIDE REPEAT PROTEIN 6"/>
    <property type="match status" value="1"/>
</dbReference>
<dbReference type="SUPFAM" id="SSF48452">
    <property type="entry name" value="TPR-like"/>
    <property type="match status" value="1"/>
</dbReference>
<feature type="signal peptide" evidence="3">
    <location>
        <begin position="1"/>
        <end position="16"/>
    </location>
</feature>
<keyword evidence="1" id="KW-0677">Repeat</keyword>
<keyword evidence="2" id="KW-0802">TPR repeat</keyword>
<organism evidence="4 5">
    <name type="scientific">Sulfitobacter albidus</name>
    <dbReference type="NCBI Taxonomy" id="2829501"/>
    <lineage>
        <taxon>Bacteria</taxon>
        <taxon>Pseudomonadati</taxon>
        <taxon>Pseudomonadota</taxon>
        <taxon>Alphaproteobacteria</taxon>
        <taxon>Rhodobacterales</taxon>
        <taxon>Roseobacteraceae</taxon>
        <taxon>Sulfitobacter</taxon>
    </lineage>
</organism>